<feature type="signal peptide" evidence="1">
    <location>
        <begin position="1"/>
        <end position="18"/>
    </location>
</feature>
<keyword evidence="3" id="KW-1185">Reference proteome</keyword>
<dbReference type="InParanoid" id="A0A1Z5JBS1"/>
<dbReference type="OrthoDB" id="49346at2759"/>
<evidence type="ECO:0000313" key="3">
    <source>
        <dbReference type="Proteomes" id="UP000198406"/>
    </source>
</evidence>
<name>A0A1Z5JBS1_FISSO</name>
<dbReference type="Proteomes" id="UP000198406">
    <property type="component" value="Unassembled WGS sequence"/>
</dbReference>
<organism evidence="2 3">
    <name type="scientific">Fistulifera solaris</name>
    <name type="common">Oleaginous diatom</name>
    <dbReference type="NCBI Taxonomy" id="1519565"/>
    <lineage>
        <taxon>Eukaryota</taxon>
        <taxon>Sar</taxon>
        <taxon>Stramenopiles</taxon>
        <taxon>Ochrophyta</taxon>
        <taxon>Bacillariophyta</taxon>
        <taxon>Bacillariophyceae</taxon>
        <taxon>Bacillariophycidae</taxon>
        <taxon>Naviculales</taxon>
        <taxon>Naviculaceae</taxon>
        <taxon>Fistulifera</taxon>
    </lineage>
</organism>
<proteinExistence type="predicted"/>
<sequence length="233" mass="25157">MKFFSAVFLLTTSTLTSAFVAHRAAFVTKTQLFAAHPDASAAIEAAVKASKTYGPTSPEARVAWEVVEDIAASDNSAASKGTLDEECDWMDENNRLCMEYDTKKEKLAEAIKSTFDLNSMQKQLERIKAMAEEVQAIKIPVAASQPSKTTPQTAAALQAAKDAVAKYGASSSEAKMAWEELEEIASSGLSNSIGKRLDEECLVETAMEACMALEELNRVMNLDKTKNDSGLNA</sequence>
<accession>A0A1Z5JBS1</accession>
<evidence type="ECO:0008006" key="4">
    <source>
        <dbReference type="Google" id="ProtNLM"/>
    </source>
</evidence>
<keyword evidence="1" id="KW-0732">Signal</keyword>
<dbReference type="AlphaFoldDB" id="A0A1Z5JBS1"/>
<protein>
    <recommendedName>
        <fullName evidence="4">CP12 domain-containing protein</fullName>
    </recommendedName>
</protein>
<dbReference type="EMBL" id="BDSP01000041">
    <property type="protein sequence ID" value="GAX11453.1"/>
    <property type="molecule type" value="Genomic_DNA"/>
</dbReference>
<comment type="caution">
    <text evidence="2">The sequence shown here is derived from an EMBL/GenBank/DDBJ whole genome shotgun (WGS) entry which is preliminary data.</text>
</comment>
<evidence type="ECO:0000256" key="1">
    <source>
        <dbReference type="SAM" id="SignalP"/>
    </source>
</evidence>
<evidence type="ECO:0000313" key="2">
    <source>
        <dbReference type="EMBL" id="GAX11453.1"/>
    </source>
</evidence>
<feature type="chain" id="PRO_5012577273" description="CP12 domain-containing protein" evidence="1">
    <location>
        <begin position="19"/>
        <end position="233"/>
    </location>
</feature>
<reference evidence="2 3" key="1">
    <citation type="journal article" date="2015" name="Plant Cell">
        <title>Oil accumulation by the oleaginous diatom Fistulifera solaris as revealed by the genome and transcriptome.</title>
        <authorList>
            <person name="Tanaka T."/>
            <person name="Maeda Y."/>
            <person name="Veluchamy A."/>
            <person name="Tanaka M."/>
            <person name="Abida H."/>
            <person name="Marechal E."/>
            <person name="Bowler C."/>
            <person name="Muto M."/>
            <person name="Sunaga Y."/>
            <person name="Tanaka M."/>
            <person name="Yoshino T."/>
            <person name="Taniguchi T."/>
            <person name="Fukuda Y."/>
            <person name="Nemoto M."/>
            <person name="Matsumoto M."/>
            <person name="Wong P.S."/>
            <person name="Aburatani S."/>
            <person name="Fujibuchi W."/>
        </authorList>
    </citation>
    <scope>NUCLEOTIDE SEQUENCE [LARGE SCALE GENOMIC DNA]</scope>
    <source>
        <strain evidence="2 3">JPCC DA0580</strain>
    </source>
</reference>
<gene>
    <name evidence="2" type="ORF">FisN_22Lh137</name>
</gene>